<evidence type="ECO:0000256" key="1">
    <source>
        <dbReference type="SAM" id="SignalP"/>
    </source>
</evidence>
<dbReference type="Proteomes" id="UP000319852">
    <property type="component" value="Chromosome"/>
</dbReference>
<feature type="chain" id="PRO_5021716820" description="PEP-CTERM protein-sorting domain-containing protein" evidence="1">
    <location>
        <begin position="27"/>
        <end position="406"/>
    </location>
</feature>
<dbReference type="AlphaFoldDB" id="A0A517MUJ8"/>
<dbReference type="KEGG" id="amob:HG15A2_17470"/>
<keyword evidence="1" id="KW-0732">Signal</keyword>
<sequence length="406" mass="41934" precursor="true">MRSTALLKLTGAATLVALMVTSNAWATIPYGSVTPGLPALGPGIAPPSTVPGKEYSHDIDEEVTAVGVAPDPKQVIAWDGSGGVANGLDFSPPVFPTVLIDFEIDAIANHDDFLFNQLLSDDAHLLFSLDKDFVLYTPGGPVPSMLPPGTPPGVTLANGNVVGGSGEISYELGVFGGANAPDTQGLWASQAAINGMPFPDDLDGLEIWGPEPALTADTDKLSLRLDAATGFAGPPVSVFNGDGTPYIDLPTITAAVTSLLGPLPTSIEPDRLNLDALMVKDVLGEDSSFDGDPTGGGADPDRIIFSIDQIPDPADPDGYYATGSELFVLDAAGGAFFLAHGGHLWDHGYALSTFSIGMPGPDQNFGVFDIDAIEAVTAGVVPEPTTLVLAFSVVMGAMLFTRRQTA</sequence>
<reference evidence="2 3" key="1">
    <citation type="submission" date="2019-02" db="EMBL/GenBank/DDBJ databases">
        <title>Deep-cultivation of Planctomycetes and their phenomic and genomic characterization uncovers novel biology.</title>
        <authorList>
            <person name="Wiegand S."/>
            <person name="Jogler M."/>
            <person name="Boedeker C."/>
            <person name="Pinto D."/>
            <person name="Vollmers J."/>
            <person name="Rivas-Marin E."/>
            <person name="Kohn T."/>
            <person name="Peeters S.H."/>
            <person name="Heuer A."/>
            <person name="Rast P."/>
            <person name="Oberbeckmann S."/>
            <person name="Bunk B."/>
            <person name="Jeske O."/>
            <person name="Meyerdierks A."/>
            <person name="Storesund J.E."/>
            <person name="Kallscheuer N."/>
            <person name="Luecker S."/>
            <person name="Lage O.M."/>
            <person name="Pohl T."/>
            <person name="Merkel B.J."/>
            <person name="Hornburger P."/>
            <person name="Mueller R.-W."/>
            <person name="Bruemmer F."/>
            <person name="Labrenz M."/>
            <person name="Spormann A.M."/>
            <person name="Op den Camp H."/>
            <person name="Overmann J."/>
            <person name="Amann R."/>
            <person name="Jetten M.S.M."/>
            <person name="Mascher T."/>
            <person name="Medema M.H."/>
            <person name="Devos D.P."/>
            <person name="Kaster A.-K."/>
            <person name="Ovreas L."/>
            <person name="Rohde M."/>
            <person name="Galperin M.Y."/>
            <person name="Jogler C."/>
        </authorList>
    </citation>
    <scope>NUCLEOTIDE SEQUENCE [LARGE SCALE GENOMIC DNA]</scope>
    <source>
        <strain evidence="2 3">HG15A2</strain>
    </source>
</reference>
<gene>
    <name evidence="2" type="ORF">HG15A2_17470</name>
</gene>
<evidence type="ECO:0008006" key="4">
    <source>
        <dbReference type="Google" id="ProtNLM"/>
    </source>
</evidence>
<keyword evidence="3" id="KW-1185">Reference proteome</keyword>
<organism evidence="2 3">
    <name type="scientific">Adhaeretor mobilis</name>
    <dbReference type="NCBI Taxonomy" id="1930276"/>
    <lineage>
        <taxon>Bacteria</taxon>
        <taxon>Pseudomonadati</taxon>
        <taxon>Planctomycetota</taxon>
        <taxon>Planctomycetia</taxon>
        <taxon>Pirellulales</taxon>
        <taxon>Lacipirellulaceae</taxon>
        <taxon>Adhaeretor</taxon>
    </lineage>
</organism>
<feature type="signal peptide" evidence="1">
    <location>
        <begin position="1"/>
        <end position="26"/>
    </location>
</feature>
<name>A0A517MUJ8_9BACT</name>
<dbReference type="EMBL" id="CP036263">
    <property type="protein sequence ID" value="QDS98467.1"/>
    <property type="molecule type" value="Genomic_DNA"/>
</dbReference>
<accession>A0A517MUJ8</accession>
<protein>
    <recommendedName>
        <fullName evidence="4">PEP-CTERM protein-sorting domain-containing protein</fullName>
    </recommendedName>
</protein>
<evidence type="ECO:0000313" key="2">
    <source>
        <dbReference type="EMBL" id="QDS98467.1"/>
    </source>
</evidence>
<dbReference type="RefSeq" id="WP_145059638.1">
    <property type="nucleotide sequence ID" value="NZ_CP036263.1"/>
</dbReference>
<proteinExistence type="predicted"/>
<evidence type="ECO:0000313" key="3">
    <source>
        <dbReference type="Proteomes" id="UP000319852"/>
    </source>
</evidence>
<dbReference type="OrthoDB" id="273069at2"/>